<feature type="non-terminal residue" evidence="1">
    <location>
        <position position="1"/>
    </location>
</feature>
<protein>
    <submittedName>
        <fullName evidence="1">Uncharacterized protein</fullName>
    </submittedName>
</protein>
<sequence>VYQFFCTSDEATRIMLNYRDHRKPPRLYGIYSSLKWAKKVYRIPVPRLAILLDYW</sequence>
<accession>A0A382XE15</accession>
<dbReference type="AlphaFoldDB" id="A0A382XE15"/>
<gene>
    <name evidence="1" type="ORF">METZ01_LOCUS422156</name>
</gene>
<proteinExistence type="predicted"/>
<evidence type="ECO:0000313" key="1">
    <source>
        <dbReference type="EMBL" id="SVD69302.1"/>
    </source>
</evidence>
<dbReference type="EMBL" id="UINC01167031">
    <property type="protein sequence ID" value="SVD69302.1"/>
    <property type="molecule type" value="Genomic_DNA"/>
</dbReference>
<reference evidence="1" key="1">
    <citation type="submission" date="2018-05" db="EMBL/GenBank/DDBJ databases">
        <authorList>
            <person name="Lanie J.A."/>
            <person name="Ng W.-L."/>
            <person name="Kazmierczak K.M."/>
            <person name="Andrzejewski T.M."/>
            <person name="Davidsen T.M."/>
            <person name="Wayne K.J."/>
            <person name="Tettelin H."/>
            <person name="Glass J.I."/>
            <person name="Rusch D."/>
            <person name="Podicherti R."/>
            <person name="Tsui H.-C.T."/>
            <person name="Winkler M.E."/>
        </authorList>
    </citation>
    <scope>NUCLEOTIDE SEQUENCE</scope>
</reference>
<name>A0A382XE15_9ZZZZ</name>
<organism evidence="1">
    <name type="scientific">marine metagenome</name>
    <dbReference type="NCBI Taxonomy" id="408172"/>
    <lineage>
        <taxon>unclassified sequences</taxon>
        <taxon>metagenomes</taxon>
        <taxon>ecological metagenomes</taxon>
    </lineage>
</organism>